<dbReference type="Pfam" id="PF06347">
    <property type="entry name" value="SH3_4"/>
    <property type="match status" value="1"/>
</dbReference>
<protein>
    <submittedName>
        <fullName evidence="3">SH3 domain-containing protein</fullName>
    </submittedName>
</protein>
<accession>A0AAW6TY20</accession>
<dbReference type="RefSeq" id="WP_349246049.1">
    <property type="nucleotide sequence ID" value="NZ_JASCXX010000023.1"/>
</dbReference>
<organism evidence="3 4">
    <name type="scientific">Anaerobaca lacustris</name>
    <dbReference type="NCBI Taxonomy" id="3044600"/>
    <lineage>
        <taxon>Bacteria</taxon>
        <taxon>Pseudomonadati</taxon>
        <taxon>Planctomycetota</taxon>
        <taxon>Phycisphaerae</taxon>
        <taxon>Sedimentisphaerales</taxon>
        <taxon>Anaerobacaceae</taxon>
        <taxon>Anaerobaca</taxon>
    </lineage>
</organism>
<dbReference type="SMART" id="SM00287">
    <property type="entry name" value="SH3b"/>
    <property type="match status" value="1"/>
</dbReference>
<keyword evidence="4" id="KW-1185">Reference proteome</keyword>
<evidence type="ECO:0000313" key="3">
    <source>
        <dbReference type="EMBL" id="MDI6450638.1"/>
    </source>
</evidence>
<dbReference type="InterPro" id="IPR010466">
    <property type="entry name" value="DUF1058"/>
</dbReference>
<evidence type="ECO:0000259" key="2">
    <source>
        <dbReference type="SMART" id="SM00287"/>
    </source>
</evidence>
<gene>
    <name evidence="3" type="ORF">QJ522_16390</name>
</gene>
<reference evidence="3" key="1">
    <citation type="submission" date="2023-05" db="EMBL/GenBank/DDBJ databases">
        <title>Anaerotaeda fermentans gen. nov., sp. nov., a novel anaerobic planctomycete of the new family within the order Sedimentisphaerales isolated from Taman Peninsula, Russia.</title>
        <authorList>
            <person name="Khomyakova M.A."/>
            <person name="Merkel A.Y."/>
            <person name="Slobodkin A.I."/>
        </authorList>
    </citation>
    <scope>NUCLEOTIDE SEQUENCE</scope>
    <source>
        <strain evidence="3">M17dextr</strain>
    </source>
</reference>
<sequence>MKTKILAVLVAITVPICVGIAFAAPMSVQVRNARVRATPSQLGKTVAAVDYGEVVETGAVQNGWYPVTMPDGAKGWLHESALSKKPVAMRAGTSDVDTGVSSDEVALAGKGFNEQVEAKLRAEGTLDYTWVDRMAALEVGAEQIVEFRRQGNLPGGAL</sequence>
<proteinExistence type="predicted"/>
<dbReference type="Gene3D" id="2.30.30.40">
    <property type="entry name" value="SH3 Domains"/>
    <property type="match status" value="1"/>
</dbReference>
<feature type="chain" id="PRO_5043879865" evidence="1">
    <location>
        <begin position="24"/>
        <end position="158"/>
    </location>
</feature>
<keyword evidence="1" id="KW-0732">Signal</keyword>
<dbReference type="InterPro" id="IPR003646">
    <property type="entry name" value="SH3-like_bac-type"/>
</dbReference>
<dbReference type="EMBL" id="JASCXX010000023">
    <property type="protein sequence ID" value="MDI6450638.1"/>
    <property type="molecule type" value="Genomic_DNA"/>
</dbReference>
<comment type="caution">
    <text evidence="3">The sequence shown here is derived from an EMBL/GenBank/DDBJ whole genome shotgun (WGS) entry which is preliminary data.</text>
</comment>
<name>A0AAW6TY20_9BACT</name>
<dbReference type="Proteomes" id="UP001431776">
    <property type="component" value="Unassembled WGS sequence"/>
</dbReference>
<evidence type="ECO:0000313" key="4">
    <source>
        <dbReference type="Proteomes" id="UP001431776"/>
    </source>
</evidence>
<evidence type="ECO:0000256" key="1">
    <source>
        <dbReference type="SAM" id="SignalP"/>
    </source>
</evidence>
<dbReference type="AlphaFoldDB" id="A0AAW6TY20"/>
<feature type="domain" description="SH3b" evidence="2">
    <location>
        <begin position="23"/>
        <end position="86"/>
    </location>
</feature>
<feature type="signal peptide" evidence="1">
    <location>
        <begin position="1"/>
        <end position="23"/>
    </location>
</feature>